<dbReference type="VEuPathDB" id="FungiDB:MGYG_08365"/>
<dbReference type="GeneID" id="10024691"/>
<keyword evidence="2" id="KW-1185">Reference proteome</keyword>
<organism evidence="2">
    <name type="scientific">Arthroderma gypseum (strain ATCC MYA-4604 / CBS 118893)</name>
    <name type="common">Microsporum gypseum</name>
    <dbReference type="NCBI Taxonomy" id="535722"/>
    <lineage>
        <taxon>Eukaryota</taxon>
        <taxon>Fungi</taxon>
        <taxon>Dikarya</taxon>
        <taxon>Ascomycota</taxon>
        <taxon>Pezizomycotina</taxon>
        <taxon>Eurotiomycetes</taxon>
        <taxon>Eurotiomycetidae</taxon>
        <taxon>Onygenales</taxon>
        <taxon>Arthrodermataceae</taxon>
        <taxon>Nannizzia</taxon>
    </lineage>
</organism>
<accession>E4V5H9</accession>
<dbReference type="eggNOG" id="ENOG502RQ6D">
    <property type="taxonomic scope" value="Eukaryota"/>
</dbReference>
<proteinExistence type="predicted"/>
<gene>
    <name evidence="1" type="ORF">MGYG_08365</name>
</gene>
<dbReference type="InParanoid" id="E4V5H9"/>
<sequence>MPIVNVIMSRRKKYYAYDEEAFHYYNGYTQTDDPSSVIWIVKPYFQNCKIFLLKGAFRLLSDERLISEPGRAYRVKDEDRIGLCGSTAAVVVIEEDDPGTSRLPNMTVGHSQCLIS</sequence>
<dbReference type="OrthoDB" id="3458118at2759"/>
<dbReference type="OMA" id="PYFQNCK"/>
<dbReference type="HOGENOM" id="CLU_2096312_0_0_1"/>
<dbReference type="RefSeq" id="XP_003169461.1">
    <property type="nucleotide sequence ID" value="XM_003169413.1"/>
</dbReference>
<evidence type="ECO:0000313" key="2">
    <source>
        <dbReference type="Proteomes" id="UP000002669"/>
    </source>
</evidence>
<reference evidence="2" key="1">
    <citation type="journal article" date="2012" name="MBio">
        <title>Comparative genome analysis of Trichophyton rubrum and related dermatophytes reveals candidate genes involved in infection.</title>
        <authorList>
            <person name="Martinez D.A."/>
            <person name="Oliver B.G."/>
            <person name="Graeser Y."/>
            <person name="Goldberg J.M."/>
            <person name="Li W."/>
            <person name="Martinez-Rossi N.M."/>
            <person name="Monod M."/>
            <person name="Shelest E."/>
            <person name="Barton R.C."/>
            <person name="Birch E."/>
            <person name="Brakhage A.A."/>
            <person name="Chen Z."/>
            <person name="Gurr S.J."/>
            <person name="Heiman D."/>
            <person name="Heitman J."/>
            <person name="Kosti I."/>
            <person name="Rossi A."/>
            <person name="Saif S."/>
            <person name="Samalova M."/>
            <person name="Saunders C.W."/>
            <person name="Shea T."/>
            <person name="Summerbell R.C."/>
            <person name="Xu J."/>
            <person name="Young S."/>
            <person name="Zeng Q."/>
            <person name="Birren B.W."/>
            <person name="Cuomo C.A."/>
            <person name="White T.C."/>
        </authorList>
    </citation>
    <scope>NUCLEOTIDE SEQUENCE [LARGE SCALE GENOMIC DNA]</scope>
    <source>
        <strain evidence="2">ATCC MYA-4604 / CBS 118893</strain>
    </source>
</reference>
<dbReference type="EMBL" id="DS989830">
    <property type="protein sequence ID" value="EFR05354.1"/>
    <property type="molecule type" value="Genomic_DNA"/>
</dbReference>
<name>E4V5H9_ARTGP</name>
<dbReference type="AlphaFoldDB" id="E4V5H9"/>
<protein>
    <submittedName>
        <fullName evidence="1">Uncharacterized protein</fullName>
    </submittedName>
</protein>
<evidence type="ECO:0000313" key="1">
    <source>
        <dbReference type="EMBL" id="EFR05354.1"/>
    </source>
</evidence>
<dbReference type="Proteomes" id="UP000002669">
    <property type="component" value="Unassembled WGS sequence"/>
</dbReference>